<keyword evidence="8" id="KW-0067">ATP-binding</keyword>
<dbReference type="GO" id="GO:0005743">
    <property type="term" value="C:mitochondrial inner membrane"/>
    <property type="evidence" value="ECO:0007669"/>
    <property type="project" value="TreeGrafter"/>
</dbReference>
<name>A0A9N9TCQ0_PHYSR</name>
<dbReference type="GO" id="GO:0008559">
    <property type="term" value="F:ABC-type xenobiotic transporter activity"/>
    <property type="evidence" value="ECO:0007669"/>
    <property type="project" value="UniProtKB-EC"/>
</dbReference>
<dbReference type="CDD" id="cd18577">
    <property type="entry name" value="ABC_6TM_Pgp_ABCB1_D1_like"/>
    <property type="match status" value="1"/>
</dbReference>
<evidence type="ECO:0000256" key="14">
    <source>
        <dbReference type="SAM" id="MobiDB-lite"/>
    </source>
</evidence>
<dbReference type="InterPro" id="IPR003593">
    <property type="entry name" value="AAA+_ATPase"/>
</dbReference>
<dbReference type="InterPro" id="IPR039421">
    <property type="entry name" value="Type_1_exporter"/>
</dbReference>
<keyword evidence="11 15" id="KW-0472">Membrane</keyword>
<protein>
    <recommendedName>
        <fullName evidence="3">ABC-type xenobiotic transporter</fullName>
        <ecNumber evidence="3">7.6.2.2</ecNumber>
    </recommendedName>
</protein>
<dbReference type="PROSITE" id="PS00211">
    <property type="entry name" value="ABC_TRANSPORTER_1"/>
    <property type="match status" value="2"/>
</dbReference>
<dbReference type="CDD" id="cd18578">
    <property type="entry name" value="ABC_6TM_Pgp_ABCB1_D2_like"/>
    <property type="match status" value="1"/>
</dbReference>
<comment type="catalytic activity">
    <reaction evidence="13">
        <text>ATP + H2O + xenobioticSide 1 = ADP + phosphate + xenobioticSide 2.</text>
        <dbReference type="EC" id="7.6.2.2"/>
    </reaction>
</comment>
<feature type="transmembrane region" description="Helical" evidence="15">
    <location>
        <begin position="211"/>
        <end position="232"/>
    </location>
</feature>
<feature type="transmembrane region" description="Helical" evidence="15">
    <location>
        <begin position="843"/>
        <end position="859"/>
    </location>
</feature>
<dbReference type="InterPro" id="IPR036640">
    <property type="entry name" value="ABC1_TM_sf"/>
</dbReference>
<evidence type="ECO:0000256" key="4">
    <source>
        <dbReference type="ARBA" id="ARBA00022448"/>
    </source>
</evidence>
<keyword evidence="6" id="KW-0677">Repeat</keyword>
<feature type="domain" description="ABC transporter" evidence="16">
    <location>
        <begin position="1018"/>
        <end position="1256"/>
    </location>
</feature>
<feature type="transmembrane region" description="Helical" evidence="15">
    <location>
        <begin position="187"/>
        <end position="205"/>
    </location>
</feature>
<dbReference type="Gene3D" id="3.40.50.300">
    <property type="entry name" value="P-loop containing nucleotide triphosphate hydrolases"/>
    <property type="match status" value="2"/>
</dbReference>
<evidence type="ECO:0000259" key="16">
    <source>
        <dbReference type="PROSITE" id="PS50893"/>
    </source>
</evidence>
<dbReference type="GO" id="GO:0015421">
    <property type="term" value="F:ABC-type oligopeptide transporter activity"/>
    <property type="evidence" value="ECO:0007669"/>
    <property type="project" value="TreeGrafter"/>
</dbReference>
<proteinExistence type="inferred from homology"/>
<keyword evidence="9" id="KW-1278">Translocase</keyword>
<feature type="transmembrane region" description="Helical" evidence="15">
    <location>
        <begin position="290"/>
        <end position="313"/>
    </location>
</feature>
<dbReference type="InterPro" id="IPR003439">
    <property type="entry name" value="ABC_transporter-like_ATP-bd"/>
</dbReference>
<dbReference type="GO" id="GO:0017085">
    <property type="term" value="P:response to insecticide"/>
    <property type="evidence" value="ECO:0007669"/>
    <property type="project" value="UniProtKB-ARBA"/>
</dbReference>
<gene>
    <name evidence="18" type="ORF">PHYEVI_LOCUS2243</name>
</gene>
<feature type="domain" description="ABC transporter" evidence="16">
    <location>
        <begin position="397"/>
        <end position="633"/>
    </location>
</feature>
<dbReference type="AlphaFoldDB" id="A0A9N9TCQ0"/>
<dbReference type="GO" id="GO:0090374">
    <property type="term" value="P:oligopeptide export from mitochondrion"/>
    <property type="evidence" value="ECO:0007669"/>
    <property type="project" value="TreeGrafter"/>
</dbReference>
<feature type="transmembrane region" description="Helical" evidence="15">
    <location>
        <begin position="741"/>
        <end position="764"/>
    </location>
</feature>
<keyword evidence="7" id="KW-0547">Nucleotide-binding</keyword>
<dbReference type="FunFam" id="3.40.50.300:FF:000479">
    <property type="entry name" value="Multidrug resistance protein 1A"/>
    <property type="match status" value="1"/>
</dbReference>
<dbReference type="PANTHER" id="PTHR43394:SF27">
    <property type="entry name" value="ATP-DEPENDENT TRANSLOCASE ABCB1-LIKE"/>
    <property type="match status" value="1"/>
</dbReference>
<dbReference type="SMART" id="SM00382">
    <property type="entry name" value="AAA"/>
    <property type="match status" value="2"/>
</dbReference>
<dbReference type="InterPro" id="IPR027417">
    <property type="entry name" value="P-loop_NTPase"/>
</dbReference>
<dbReference type="PROSITE" id="PS50893">
    <property type="entry name" value="ABC_TRANSPORTER_2"/>
    <property type="match status" value="2"/>
</dbReference>
<evidence type="ECO:0000256" key="5">
    <source>
        <dbReference type="ARBA" id="ARBA00022692"/>
    </source>
</evidence>
<evidence type="ECO:0000256" key="9">
    <source>
        <dbReference type="ARBA" id="ARBA00022967"/>
    </source>
</evidence>
<evidence type="ECO:0000256" key="8">
    <source>
        <dbReference type="ARBA" id="ARBA00022840"/>
    </source>
</evidence>
<dbReference type="InterPro" id="IPR017871">
    <property type="entry name" value="ABC_transporter-like_CS"/>
</dbReference>
<dbReference type="Pfam" id="PF00664">
    <property type="entry name" value="ABC_membrane"/>
    <property type="match status" value="2"/>
</dbReference>
<evidence type="ECO:0000256" key="12">
    <source>
        <dbReference type="ARBA" id="ARBA00023180"/>
    </source>
</evidence>
<evidence type="ECO:0000256" key="7">
    <source>
        <dbReference type="ARBA" id="ARBA00022741"/>
    </source>
</evidence>
<reference evidence="18" key="1">
    <citation type="submission" date="2022-01" db="EMBL/GenBank/DDBJ databases">
        <authorList>
            <person name="King R."/>
        </authorList>
    </citation>
    <scope>NUCLEOTIDE SEQUENCE</scope>
</reference>
<feature type="transmembrane region" description="Helical" evidence="15">
    <location>
        <begin position="693"/>
        <end position="721"/>
    </location>
</feature>
<keyword evidence="19" id="KW-1185">Reference proteome</keyword>
<dbReference type="CDD" id="cd03249">
    <property type="entry name" value="ABC_MTABC3_MDL1_MDL2"/>
    <property type="match status" value="2"/>
</dbReference>
<evidence type="ECO:0000313" key="18">
    <source>
        <dbReference type="EMBL" id="CAG9855803.1"/>
    </source>
</evidence>
<organism evidence="18 19">
    <name type="scientific">Phyllotreta striolata</name>
    <name type="common">Striped flea beetle</name>
    <name type="synonym">Crioceris striolata</name>
    <dbReference type="NCBI Taxonomy" id="444603"/>
    <lineage>
        <taxon>Eukaryota</taxon>
        <taxon>Metazoa</taxon>
        <taxon>Ecdysozoa</taxon>
        <taxon>Arthropoda</taxon>
        <taxon>Hexapoda</taxon>
        <taxon>Insecta</taxon>
        <taxon>Pterygota</taxon>
        <taxon>Neoptera</taxon>
        <taxon>Endopterygota</taxon>
        <taxon>Coleoptera</taxon>
        <taxon>Polyphaga</taxon>
        <taxon>Cucujiformia</taxon>
        <taxon>Chrysomeloidea</taxon>
        <taxon>Chrysomelidae</taxon>
        <taxon>Galerucinae</taxon>
        <taxon>Alticini</taxon>
        <taxon>Phyllotreta</taxon>
    </lineage>
</organism>
<keyword evidence="10 15" id="KW-1133">Transmembrane helix</keyword>
<comment type="similarity">
    <text evidence="2">Belongs to the ABC transporter superfamily. ABCB family. Multidrug resistance exporter (TC 3.A.1.201) subfamily.</text>
</comment>
<dbReference type="SUPFAM" id="SSF90123">
    <property type="entry name" value="ABC transporter transmembrane region"/>
    <property type="match status" value="2"/>
</dbReference>
<evidence type="ECO:0000256" key="10">
    <source>
        <dbReference type="ARBA" id="ARBA00022989"/>
    </source>
</evidence>
<dbReference type="Pfam" id="PF00005">
    <property type="entry name" value="ABC_tran"/>
    <property type="match status" value="2"/>
</dbReference>
<dbReference type="SUPFAM" id="SSF52540">
    <property type="entry name" value="P-loop containing nucleoside triphosphate hydrolases"/>
    <property type="match status" value="2"/>
</dbReference>
<dbReference type="FunFam" id="1.20.1560.10:FF:000009">
    <property type="entry name" value="ABC transporter B family member 1"/>
    <property type="match status" value="1"/>
</dbReference>
<dbReference type="Gene3D" id="1.20.1560.10">
    <property type="entry name" value="ABC transporter type 1, transmembrane domain"/>
    <property type="match status" value="1"/>
</dbReference>
<evidence type="ECO:0000256" key="13">
    <source>
        <dbReference type="ARBA" id="ARBA00034018"/>
    </source>
</evidence>
<dbReference type="PANTHER" id="PTHR43394">
    <property type="entry name" value="ATP-DEPENDENT PERMEASE MDL1, MITOCHONDRIAL"/>
    <property type="match status" value="1"/>
</dbReference>
<dbReference type="GO" id="GO:0005524">
    <property type="term" value="F:ATP binding"/>
    <property type="evidence" value="ECO:0007669"/>
    <property type="project" value="UniProtKB-KW"/>
</dbReference>
<keyword evidence="4" id="KW-0813">Transport</keyword>
<accession>A0A9N9TCQ0</accession>
<evidence type="ECO:0000256" key="15">
    <source>
        <dbReference type="SAM" id="Phobius"/>
    </source>
</evidence>
<dbReference type="FunFam" id="3.40.50.300:FF:000205">
    <property type="entry name" value="ABC transporter B family member 4"/>
    <property type="match status" value="1"/>
</dbReference>
<evidence type="ECO:0000256" key="11">
    <source>
        <dbReference type="ARBA" id="ARBA00023136"/>
    </source>
</evidence>
<evidence type="ECO:0000259" key="17">
    <source>
        <dbReference type="PROSITE" id="PS50929"/>
    </source>
</evidence>
<dbReference type="InterPro" id="IPR011527">
    <property type="entry name" value="ABC1_TM_dom"/>
</dbReference>
<dbReference type="FunFam" id="1.20.1560.10:FF:000018">
    <property type="entry name" value="ATP-binding cassette subfamily B member 11"/>
    <property type="match status" value="1"/>
</dbReference>
<evidence type="ECO:0000256" key="2">
    <source>
        <dbReference type="ARBA" id="ARBA00007577"/>
    </source>
</evidence>
<feature type="domain" description="ABC transmembrane type-1" evidence="17">
    <location>
        <begin position="54"/>
        <end position="362"/>
    </location>
</feature>
<feature type="domain" description="ABC transmembrane type-1" evidence="17">
    <location>
        <begin position="697"/>
        <end position="984"/>
    </location>
</feature>
<dbReference type="GO" id="GO:0097254">
    <property type="term" value="P:renal tubular secretion"/>
    <property type="evidence" value="ECO:0007669"/>
    <property type="project" value="UniProtKB-ARBA"/>
</dbReference>
<dbReference type="GO" id="GO:0016887">
    <property type="term" value="F:ATP hydrolysis activity"/>
    <property type="evidence" value="ECO:0007669"/>
    <property type="project" value="InterPro"/>
</dbReference>
<dbReference type="OrthoDB" id="6500128at2759"/>
<feature type="transmembrane region" description="Helical" evidence="15">
    <location>
        <begin position="51"/>
        <end position="70"/>
    </location>
</feature>
<evidence type="ECO:0000256" key="1">
    <source>
        <dbReference type="ARBA" id="ARBA00004141"/>
    </source>
</evidence>
<feature type="transmembrane region" description="Helical" evidence="15">
    <location>
        <begin position="106"/>
        <end position="137"/>
    </location>
</feature>
<dbReference type="EC" id="7.6.2.2" evidence="3"/>
<dbReference type="PROSITE" id="PS50929">
    <property type="entry name" value="ABC_TM1F"/>
    <property type="match status" value="2"/>
</dbReference>
<keyword evidence="12" id="KW-0325">Glycoprotein</keyword>
<dbReference type="Proteomes" id="UP001153712">
    <property type="component" value="Chromosome 11"/>
</dbReference>
<evidence type="ECO:0000256" key="3">
    <source>
        <dbReference type="ARBA" id="ARBA00012191"/>
    </source>
</evidence>
<keyword evidence="5 15" id="KW-0812">Transmembrane</keyword>
<sequence length="1261" mass="139426">MACEKNGVEKNGELKSKEKIREAADQKPKKPKEPSLSYFRLFEFATTLDKCCMLGGVICAAISGIIQPFLMEFFGDVTGAIVTYATKYDPELFEDELNEINADLEYAVLLFAIKSCVSGLVVIIVTYLATVFFNYSAIRQIYKIRKKFLEKTLDQDMEWFDLNRTGDFATTFTQNISKIEDGIGDKIAIFIYFESCFLAGVVMGIVKGWKLALVCMVSMPLSTAIMAVLSWISTKFSAQEMEAYANAGAIAEEVLSSVKTVVAFDGQDKETTRYNKHLVFAKNNNIKRGFFSALSNGCLWFFVYACYALSFWYGVTLILEEKHLPIEQQVYTPGNMVTVFFCALIATWNFGQGAPLLETFGAAKGAAQKIFAVLDSEPKIKKGANAGRKLKKFSKHIKFDKVIFNYPSRPDVKVLQGFNLQINHGETVALVGSSGCGKSTCIQLLQRFYDPMIGKIKIDDVNIKDLNLPWLRQKIAVVNQEPALFGTTVAENIRYGKLTATQKEIEEAAKKANAHKFIMSLPNGYETLLGERGSQLSGGQKQRIAIARALVKRPDILLLDEATSALDTTSEAEVQAALDSISGTCTTIIVAHRLSTIRNANRIVVVDAGKVLEVGSHSELMEKQGEYYNLVTSQGLTDTNDEEVHRRLSRTTSGLAKSVSEESEEEFEEEIIEEQPKTKGVLGKVMKINRAEWFYIFLGCLSSLVTGASLPVYGVVFGNIMGVLANDNDAQIKSESNMYCVYFLLLGISTGIAMFLQMLSFVVAGEKLTLKLRADAFKAMLRQEMGWFDRKENGVGALCAQLAGDAAAVQGAAGTQIGTTLNFLSTFVLTCAFSFYYEWRITLVLLSMSPAIFFSIYFEQKMMNEDAKKNQKMLEKSAKLAVEAISNIRTVVSLGCEKVFLDQYINELLPYLSVAKRKTHIRGIVLGMARSLLMFSYAAGIKYGANLIIAGDINYGTVFTVNEVMIVGTWSVGNAMSLSPNFQKGLLAASRIIALLERVPVIRNILNPTTTLWDDESVELSQIYFSYPTRPSTSILNALDLSVMRGKTVALVGSSGCGKSTIIQLLERYYDPGYGDITIDGEDTKDMDLKTLRSQIGIVSQEPNLFDLTIAENIAYGANYTTVDMDAIIEAAKAANIHKFITQLPLGYETKIGSRGTQLSGGQKQRIAIARALVRNPKILLLDEATSALDNESEKIVQEALDNARKGRTCITIAHRLTTIQDADVICVLQGGFVAEMGTHKELLDKRGLYYKFYKLQSVEK</sequence>
<evidence type="ECO:0000256" key="6">
    <source>
        <dbReference type="ARBA" id="ARBA00022737"/>
    </source>
</evidence>
<feature type="transmembrane region" description="Helical" evidence="15">
    <location>
        <begin position="333"/>
        <end position="351"/>
    </location>
</feature>
<feature type="region of interest" description="Disordered" evidence="14">
    <location>
        <begin position="1"/>
        <end position="33"/>
    </location>
</feature>
<dbReference type="EMBL" id="OU900104">
    <property type="protein sequence ID" value="CAG9855803.1"/>
    <property type="molecule type" value="Genomic_DNA"/>
</dbReference>
<evidence type="ECO:0000313" key="19">
    <source>
        <dbReference type="Proteomes" id="UP001153712"/>
    </source>
</evidence>
<comment type="subcellular location">
    <subcellularLocation>
        <location evidence="1">Membrane</location>
        <topology evidence="1">Multi-pass membrane protein</topology>
    </subcellularLocation>
</comment>